<reference evidence="2" key="1">
    <citation type="submission" date="2016-10" db="EMBL/GenBank/DDBJ databases">
        <authorList>
            <person name="Varghese N."/>
            <person name="Submissions S."/>
        </authorList>
    </citation>
    <scope>NUCLEOTIDE SEQUENCE [LARGE SCALE GENOMIC DNA]</scope>
    <source>
        <strain evidence="2">DSM 26921</strain>
    </source>
</reference>
<dbReference type="RefSeq" id="WP_090218038.1">
    <property type="nucleotide sequence ID" value="NZ_FOYO01000001.1"/>
</dbReference>
<proteinExistence type="predicted"/>
<evidence type="ECO:0000313" key="1">
    <source>
        <dbReference type="EMBL" id="SFR52471.1"/>
    </source>
</evidence>
<gene>
    <name evidence="1" type="ORF">SAMN04488002_2860</name>
</gene>
<keyword evidence="2" id="KW-1185">Reference proteome</keyword>
<organism evidence="1 2">
    <name type="scientific">Litoreibacter janthinus</name>
    <dbReference type="NCBI Taxonomy" id="670154"/>
    <lineage>
        <taxon>Bacteria</taxon>
        <taxon>Pseudomonadati</taxon>
        <taxon>Pseudomonadota</taxon>
        <taxon>Alphaproteobacteria</taxon>
        <taxon>Rhodobacterales</taxon>
        <taxon>Roseobacteraceae</taxon>
        <taxon>Litoreibacter</taxon>
    </lineage>
</organism>
<evidence type="ECO:0000313" key="2">
    <source>
        <dbReference type="Proteomes" id="UP000199658"/>
    </source>
</evidence>
<name>A0A1I6HDL4_9RHOB</name>
<dbReference type="EMBL" id="FOYO01000001">
    <property type="protein sequence ID" value="SFR52471.1"/>
    <property type="molecule type" value="Genomic_DNA"/>
</dbReference>
<dbReference type="Proteomes" id="UP000199658">
    <property type="component" value="Unassembled WGS sequence"/>
</dbReference>
<sequence length="88" mass="9862">MYHDRYNELDDSTPIGITGPTLSKTEVISLFAKDLAAHALVRPADRRRLGLVATQPSYRNFDKVMRRGRLAALKSNIDARNPVPNQLS</sequence>
<accession>A0A1I6HDL4</accession>
<dbReference type="AlphaFoldDB" id="A0A1I6HDL4"/>
<protein>
    <submittedName>
        <fullName evidence="1">Uncharacterized protein</fullName>
    </submittedName>
</protein>